<keyword evidence="3" id="KW-0328">Glycosyltransferase</keyword>
<accession>A0A1F7XKL9</accession>
<proteinExistence type="predicted"/>
<dbReference type="PANTHER" id="PTHR33908:SF11">
    <property type="entry name" value="MEMBRANE PROTEIN"/>
    <property type="match status" value="1"/>
</dbReference>
<dbReference type="GO" id="GO:0006493">
    <property type="term" value="P:protein O-linked glycosylation"/>
    <property type="evidence" value="ECO:0007669"/>
    <property type="project" value="InterPro"/>
</dbReference>
<keyword evidence="2" id="KW-1003">Cell membrane</keyword>
<gene>
    <name evidence="10" type="ORF">A2V97_00975</name>
</gene>
<dbReference type="GO" id="GO:0009103">
    <property type="term" value="P:lipopolysaccharide biosynthetic process"/>
    <property type="evidence" value="ECO:0007669"/>
    <property type="project" value="UniProtKB-ARBA"/>
</dbReference>
<keyword evidence="4" id="KW-0808">Transferase</keyword>
<feature type="transmembrane region" description="Helical" evidence="8">
    <location>
        <begin position="351"/>
        <end position="373"/>
    </location>
</feature>
<evidence type="ECO:0000256" key="3">
    <source>
        <dbReference type="ARBA" id="ARBA00022676"/>
    </source>
</evidence>
<dbReference type="GO" id="GO:0016763">
    <property type="term" value="F:pentosyltransferase activity"/>
    <property type="evidence" value="ECO:0007669"/>
    <property type="project" value="TreeGrafter"/>
</dbReference>
<evidence type="ECO:0000259" key="9">
    <source>
        <dbReference type="Pfam" id="PF02366"/>
    </source>
</evidence>
<protein>
    <recommendedName>
        <fullName evidence="9">ArnT-like N-terminal domain-containing protein</fullName>
    </recommendedName>
</protein>
<keyword evidence="5 8" id="KW-0812">Transmembrane</keyword>
<evidence type="ECO:0000256" key="2">
    <source>
        <dbReference type="ARBA" id="ARBA00022475"/>
    </source>
</evidence>
<dbReference type="GO" id="GO:0005886">
    <property type="term" value="C:plasma membrane"/>
    <property type="evidence" value="ECO:0007669"/>
    <property type="project" value="UniProtKB-SubCell"/>
</dbReference>
<reference evidence="10 11" key="1">
    <citation type="journal article" date="2016" name="Nat. Commun.">
        <title>Thousands of microbial genomes shed light on interconnected biogeochemical processes in an aquifer system.</title>
        <authorList>
            <person name="Anantharaman K."/>
            <person name="Brown C.T."/>
            <person name="Hug L.A."/>
            <person name="Sharon I."/>
            <person name="Castelle C.J."/>
            <person name="Probst A.J."/>
            <person name="Thomas B.C."/>
            <person name="Singh A."/>
            <person name="Wilkins M.J."/>
            <person name="Karaoz U."/>
            <person name="Brodie E.L."/>
            <person name="Williams K.H."/>
            <person name="Hubbard S.S."/>
            <person name="Banfield J.F."/>
        </authorList>
    </citation>
    <scope>NUCLEOTIDE SEQUENCE [LARGE SCALE GENOMIC DNA]</scope>
</reference>
<evidence type="ECO:0000256" key="1">
    <source>
        <dbReference type="ARBA" id="ARBA00004651"/>
    </source>
</evidence>
<organism evidence="10 11">
    <name type="scientific">Candidatus Woesebacteria bacterium RBG_16_42_24</name>
    <dbReference type="NCBI Taxonomy" id="1802485"/>
    <lineage>
        <taxon>Bacteria</taxon>
        <taxon>Candidatus Woeseibacteriota</taxon>
    </lineage>
</organism>
<dbReference type="Proteomes" id="UP000177382">
    <property type="component" value="Unassembled WGS sequence"/>
</dbReference>
<feature type="transmembrane region" description="Helical" evidence="8">
    <location>
        <begin position="102"/>
        <end position="123"/>
    </location>
</feature>
<dbReference type="GO" id="GO:0000030">
    <property type="term" value="F:mannosyltransferase activity"/>
    <property type="evidence" value="ECO:0007669"/>
    <property type="project" value="InterPro"/>
</dbReference>
<comment type="caution">
    <text evidence="10">The sequence shown here is derived from an EMBL/GenBank/DDBJ whole genome shotgun (WGS) entry which is preliminary data.</text>
</comment>
<comment type="subcellular location">
    <subcellularLocation>
        <location evidence="1">Cell membrane</location>
        <topology evidence="1">Multi-pass membrane protein</topology>
    </subcellularLocation>
</comment>
<dbReference type="Pfam" id="PF02366">
    <property type="entry name" value="PMT"/>
    <property type="match status" value="1"/>
</dbReference>
<keyword evidence="7 8" id="KW-0472">Membrane</keyword>
<evidence type="ECO:0000313" key="10">
    <source>
        <dbReference type="EMBL" id="OGM15602.1"/>
    </source>
</evidence>
<dbReference type="InterPro" id="IPR003342">
    <property type="entry name" value="ArnT-like_N"/>
</dbReference>
<evidence type="ECO:0000256" key="6">
    <source>
        <dbReference type="ARBA" id="ARBA00022989"/>
    </source>
</evidence>
<evidence type="ECO:0000256" key="8">
    <source>
        <dbReference type="SAM" id="Phobius"/>
    </source>
</evidence>
<dbReference type="PANTHER" id="PTHR33908">
    <property type="entry name" value="MANNOSYLTRANSFERASE YKCB-RELATED"/>
    <property type="match status" value="1"/>
</dbReference>
<feature type="transmembrane region" description="Helical" evidence="8">
    <location>
        <begin position="224"/>
        <end position="241"/>
    </location>
</feature>
<feature type="domain" description="ArnT-like N-terminal" evidence="9">
    <location>
        <begin position="21"/>
        <end position="237"/>
    </location>
</feature>
<dbReference type="EMBL" id="MGFX01000002">
    <property type="protein sequence ID" value="OGM15602.1"/>
    <property type="molecule type" value="Genomic_DNA"/>
</dbReference>
<dbReference type="InterPro" id="IPR050297">
    <property type="entry name" value="LipidA_mod_glycosyltrf_83"/>
</dbReference>
<feature type="transmembrane region" description="Helical" evidence="8">
    <location>
        <begin position="409"/>
        <end position="429"/>
    </location>
</feature>
<name>A0A1F7XKL9_9BACT</name>
<evidence type="ECO:0000256" key="5">
    <source>
        <dbReference type="ARBA" id="ARBA00022692"/>
    </source>
</evidence>
<evidence type="ECO:0000313" key="11">
    <source>
        <dbReference type="Proteomes" id="UP000177382"/>
    </source>
</evidence>
<keyword evidence="6 8" id="KW-1133">Transmembrane helix</keyword>
<evidence type="ECO:0000256" key="7">
    <source>
        <dbReference type="ARBA" id="ARBA00023136"/>
    </source>
</evidence>
<dbReference type="STRING" id="1802485.A2V97_00975"/>
<feature type="transmembrane region" description="Helical" evidence="8">
    <location>
        <begin position="322"/>
        <end position="339"/>
    </location>
</feature>
<evidence type="ECO:0000256" key="4">
    <source>
        <dbReference type="ARBA" id="ARBA00022679"/>
    </source>
</evidence>
<dbReference type="AlphaFoldDB" id="A0A1F7XKL9"/>
<sequence length="580" mass="66587">MRAILKKGLGLFRKYRLLFAVFFLAAALRLLSLSYSPPALNWDEVSHGYNAYSILKTGRDEWGNLLPLSNFRAYGDYPLPLNLYLTIPFIAAFGLNEFSIRLPHAILGALTAVAAYWLCWGLTKSKKISLLGAILVAIEPWGLFLSRFVVQSNLSVFFLSASLAAFFNRHKNAYLLPLSLFFLGLTLYSYHTTRIVAPVLLIAGFLIYKKSIWEIFQKYPRTKLLSVAILLVFFVPLPFLLSKPEATARSRFTFIINEGAISKIIELRQQSKLPDALNRLVYNKPTYFISQFAGNYVDYFSPKFLFTEGGTQYQFSVPGKGLLYPAGLVFFYLGLYSTLRKAVKGEKDYRFLLAWLLVSPIPASITTEANAVVRATAMLPLPMILTAMGFSVAAKWLKEKLKLNSSLPLYVIYLIVLTIFAGSYLRVYFSSYRRDYSWSWQYGYKQVVEYARDNYQKYDKIIVTKKYGEPHEFFLFFWPWDPAKYTQDPNLIRFYQSGWYWVDRFDKFYFVNEWDVPTHRGDDFVLESGGTVNCLPTQAGQLSTIKCLLITSPGNYPEGWNKLETIKFLNGEPAFEILEN</sequence>